<dbReference type="InterPro" id="IPR039424">
    <property type="entry name" value="SBP_5"/>
</dbReference>
<dbReference type="GO" id="GO:1904680">
    <property type="term" value="F:peptide transmembrane transporter activity"/>
    <property type="evidence" value="ECO:0007669"/>
    <property type="project" value="TreeGrafter"/>
</dbReference>
<comment type="subcellular location">
    <subcellularLocation>
        <location evidence="1">Cell envelope</location>
    </subcellularLocation>
</comment>
<dbReference type="Gene3D" id="3.10.105.10">
    <property type="entry name" value="Dipeptide-binding Protein, Domain 3"/>
    <property type="match status" value="1"/>
</dbReference>
<name>A0A1F2PBM4_9EURY</name>
<dbReference type="CDD" id="cd14256">
    <property type="entry name" value="Dockerin_I"/>
    <property type="match status" value="1"/>
</dbReference>
<evidence type="ECO:0000256" key="3">
    <source>
        <dbReference type="ARBA" id="ARBA00022448"/>
    </source>
</evidence>
<reference evidence="6" key="1">
    <citation type="submission" date="2016-05" db="EMBL/GenBank/DDBJ databases">
        <title>Microbial consortia oxidize butane by reversing methanogenesis.</title>
        <authorList>
            <person name="Laso-Perez R."/>
            <person name="Richter M."/>
            <person name="Wegener G."/>
            <person name="Musat F."/>
        </authorList>
    </citation>
    <scope>NUCLEOTIDE SEQUENCE [LARGE SCALE GENOMIC DNA]</scope>
    <source>
        <strain evidence="6">BOX2</strain>
    </source>
</reference>
<dbReference type="FunFam" id="3.10.105.10:FF:000006">
    <property type="entry name" value="Peptide ABC transporter substrate-binding protein"/>
    <property type="match status" value="1"/>
</dbReference>
<dbReference type="InterPro" id="IPR036439">
    <property type="entry name" value="Dockerin_dom_sf"/>
</dbReference>
<evidence type="ECO:0000256" key="2">
    <source>
        <dbReference type="ARBA" id="ARBA00005695"/>
    </source>
</evidence>
<dbReference type="PROSITE" id="PS51766">
    <property type="entry name" value="DOCKERIN"/>
    <property type="match status" value="1"/>
</dbReference>
<dbReference type="GO" id="GO:0000272">
    <property type="term" value="P:polysaccharide catabolic process"/>
    <property type="evidence" value="ECO:0007669"/>
    <property type="project" value="InterPro"/>
</dbReference>
<dbReference type="EMBL" id="LYOS01000001">
    <property type="protein sequence ID" value="OFV68653.1"/>
    <property type="molecule type" value="Genomic_DNA"/>
</dbReference>
<evidence type="ECO:0000313" key="7">
    <source>
        <dbReference type="Proteomes" id="UP000186940"/>
    </source>
</evidence>
<dbReference type="PANTHER" id="PTHR30290:SF10">
    <property type="entry name" value="PERIPLASMIC OLIGOPEPTIDE-BINDING PROTEIN-RELATED"/>
    <property type="match status" value="1"/>
</dbReference>
<dbReference type="PATRIC" id="fig|1838285.3.peg.332"/>
<dbReference type="STRING" id="1838285.SCAL_000329"/>
<accession>A0A1F2PBM4</accession>
<protein>
    <submittedName>
        <fullName evidence="6">Peptide ABC transporter substrate-binding protein</fullName>
    </submittedName>
</protein>
<keyword evidence="4" id="KW-0732">Signal</keyword>
<keyword evidence="3" id="KW-0813">Transport</keyword>
<dbReference type="SUPFAM" id="SSF53850">
    <property type="entry name" value="Periplasmic binding protein-like II"/>
    <property type="match status" value="1"/>
</dbReference>
<evidence type="ECO:0000259" key="5">
    <source>
        <dbReference type="PROSITE" id="PS51766"/>
    </source>
</evidence>
<evidence type="ECO:0000256" key="4">
    <source>
        <dbReference type="ARBA" id="ARBA00022729"/>
    </source>
</evidence>
<dbReference type="InterPro" id="IPR000914">
    <property type="entry name" value="SBP_5_dom"/>
</dbReference>
<gene>
    <name evidence="6" type="ORF">SCAL_000329</name>
</gene>
<proteinExistence type="inferred from homology"/>
<evidence type="ECO:0000256" key="1">
    <source>
        <dbReference type="ARBA" id="ARBA00004196"/>
    </source>
</evidence>
<dbReference type="AlphaFoldDB" id="A0A1F2PBM4"/>
<dbReference type="PANTHER" id="PTHR30290">
    <property type="entry name" value="PERIPLASMIC BINDING COMPONENT OF ABC TRANSPORTER"/>
    <property type="match status" value="1"/>
</dbReference>
<dbReference type="Gene3D" id="1.10.1330.10">
    <property type="entry name" value="Dockerin domain"/>
    <property type="match status" value="1"/>
</dbReference>
<comment type="similarity">
    <text evidence="2">Belongs to the bacterial solute-binding protein 5 family.</text>
</comment>
<dbReference type="InterPro" id="IPR016134">
    <property type="entry name" value="Dockerin_dom"/>
</dbReference>
<dbReference type="CDD" id="cd08490">
    <property type="entry name" value="PBP2_NikA_DppA_OppA_like_3"/>
    <property type="match status" value="1"/>
</dbReference>
<feature type="domain" description="Dockerin" evidence="5">
    <location>
        <begin position="29"/>
        <end position="90"/>
    </location>
</feature>
<sequence length="579" mass="64915">MNLNKIGGLAMVTLMVLSILLPFTVMPASATLFGDANTDTTIDMRDVTKIARMICWLDPETDAADANNDGSVNVLDIIYTELIILERVPFPGGELRAAMIFGPKSDSLDPAYSWTGWYVRKAGIYETLFSYDENMRLQDELATGYSQISDTEWRIYLRDGVRFHDGTPLNADAVIYSLERVMDPSNSRHTQYDFIESVSKFDEHTVTIITKEPYAPTIASLTDPVVSIVSPAANDLAHNPVGTGPFKFVDHEQGVSLTVTRNDDYWGGAVKLEGAIFYYVSDPLTRSLMLEGDDVDIARGIPQSEYNEIEDDPDLEVLTKETLRTYFMYVNTRKAPLDDVRVRQAINYCIDREEIVDTALEGVGGTPTKSVFPSILPWSANDELEGYTFNQAEALSLLEAAGITDTDGDGWLDYNGETFELTIKTYTKRPELQPTAEVMVSQLEDIGIKASVIILETGALKADMNDGNFDLALYAWGTAPTGDPDYFLSYHFESTGKYAGWTGYSNPDVDNWIELGRRTMNEDDRYEYYANVQEQILEDSPEIFVFYQNELVGENTRVIGYEIFPNEISFLTKDVYIGK</sequence>
<dbReference type="GO" id="GO:0015833">
    <property type="term" value="P:peptide transport"/>
    <property type="evidence" value="ECO:0007669"/>
    <property type="project" value="TreeGrafter"/>
</dbReference>
<keyword evidence="7" id="KW-1185">Reference proteome</keyword>
<evidence type="ECO:0000313" key="6">
    <source>
        <dbReference type="EMBL" id="OFV68653.1"/>
    </source>
</evidence>
<dbReference type="Proteomes" id="UP000186940">
    <property type="component" value="Unassembled WGS sequence"/>
</dbReference>
<dbReference type="Pfam" id="PF00496">
    <property type="entry name" value="SBP_bac_5"/>
    <property type="match status" value="1"/>
</dbReference>
<dbReference type="SUPFAM" id="SSF63446">
    <property type="entry name" value="Type I dockerin domain"/>
    <property type="match status" value="1"/>
</dbReference>
<organism evidence="6 7">
    <name type="scientific">Candidatus Syntropharchaeum caldarium</name>
    <dbReference type="NCBI Taxonomy" id="1838285"/>
    <lineage>
        <taxon>Archaea</taxon>
        <taxon>Methanobacteriati</taxon>
        <taxon>Methanobacteriota</taxon>
        <taxon>Stenosarchaea group</taxon>
        <taxon>Methanomicrobia</taxon>
        <taxon>Methanosarcinales</taxon>
        <taxon>ANME-2 cluster</taxon>
        <taxon>Candidatus Syntropharchaeum</taxon>
    </lineage>
</organism>
<comment type="caution">
    <text evidence="6">The sequence shown here is derived from an EMBL/GenBank/DDBJ whole genome shotgun (WGS) entry which is preliminary data.</text>
</comment>
<dbReference type="Gene3D" id="3.40.190.10">
    <property type="entry name" value="Periplasmic binding protein-like II"/>
    <property type="match status" value="1"/>
</dbReference>